<gene>
    <name evidence="1" type="ORF">EYF80_042833</name>
</gene>
<reference evidence="1 2" key="1">
    <citation type="submission" date="2019-03" db="EMBL/GenBank/DDBJ databases">
        <title>First draft genome of Liparis tanakae, snailfish: a comprehensive survey of snailfish specific genes.</title>
        <authorList>
            <person name="Kim W."/>
            <person name="Song I."/>
            <person name="Jeong J.-H."/>
            <person name="Kim D."/>
            <person name="Kim S."/>
            <person name="Ryu S."/>
            <person name="Song J.Y."/>
            <person name="Lee S.K."/>
        </authorList>
    </citation>
    <scope>NUCLEOTIDE SEQUENCE [LARGE SCALE GENOMIC DNA]</scope>
    <source>
        <tissue evidence="1">Muscle</tissue>
    </source>
</reference>
<dbReference type="EMBL" id="SRLO01000765">
    <property type="protein sequence ID" value="TNN46952.1"/>
    <property type="molecule type" value="Genomic_DNA"/>
</dbReference>
<name>A0A4Z2G340_9TELE</name>
<comment type="caution">
    <text evidence="1">The sequence shown here is derived from an EMBL/GenBank/DDBJ whole genome shotgun (WGS) entry which is preliminary data.</text>
</comment>
<proteinExistence type="predicted"/>
<dbReference type="AlphaFoldDB" id="A0A4Z2G340"/>
<keyword evidence="2" id="KW-1185">Reference proteome</keyword>
<organism evidence="1 2">
    <name type="scientific">Liparis tanakae</name>
    <name type="common">Tanaka's snailfish</name>
    <dbReference type="NCBI Taxonomy" id="230148"/>
    <lineage>
        <taxon>Eukaryota</taxon>
        <taxon>Metazoa</taxon>
        <taxon>Chordata</taxon>
        <taxon>Craniata</taxon>
        <taxon>Vertebrata</taxon>
        <taxon>Euteleostomi</taxon>
        <taxon>Actinopterygii</taxon>
        <taxon>Neopterygii</taxon>
        <taxon>Teleostei</taxon>
        <taxon>Neoteleostei</taxon>
        <taxon>Acanthomorphata</taxon>
        <taxon>Eupercaria</taxon>
        <taxon>Perciformes</taxon>
        <taxon>Cottioidei</taxon>
        <taxon>Cottales</taxon>
        <taxon>Liparidae</taxon>
        <taxon>Liparis</taxon>
    </lineage>
</organism>
<sequence length="93" mass="10272">MTLQIASCNVLAPVQLQATHATSLQLQNYMFSTPNQEICESGVAKKRGEDVDLGRITADLLRAVGQETETYTRYGRHLALKNSTYPAEGQTEQ</sequence>
<dbReference type="Proteomes" id="UP000314294">
    <property type="component" value="Unassembled WGS sequence"/>
</dbReference>
<accession>A0A4Z2G340</accession>
<protein>
    <submittedName>
        <fullName evidence="1">Uncharacterized protein</fullName>
    </submittedName>
</protein>
<evidence type="ECO:0000313" key="2">
    <source>
        <dbReference type="Proteomes" id="UP000314294"/>
    </source>
</evidence>
<evidence type="ECO:0000313" key="1">
    <source>
        <dbReference type="EMBL" id="TNN46952.1"/>
    </source>
</evidence>